<name>A0AAX4IES8_9PEZI</name>
<evidence type="ECO:0000313" key="2">
    <source>
        <dbReference type="EMBL" id="WQF81794.1"/>
    </source>
</evidence>
<gene>
    <name evidence="2" type="ORF">CDEST_06808</name>
</gene>
<evidence type="ECO:0000313" key="3">
    <source>
        <dbReference type="Proteomes" id="UP001322277"/>
    </source>
</evidence>
<accession>A0AAX4IES8</accession>
<feature type="compositionally biased region" description="Low complexity" evidence="1">
    <location>
        <begin position="18"/>
        <end position="27"/>
    </location>
</feature>
<dbReference type="Proteomes" id="UP001322277">
    <property type="component" value="Chromosome 4"/>
</dbReference>
<dbReference type="GeneID" id="87943311"/>
<organism evidence="2 3">
    <name type="scientific">Colletotrichum destructivum</name>
    <dbReference type="NCBI Taxonomy" id="34406"/>
    <lineage>
        <taxon>Eukaryota</taxon>
        <taxon>Fungi</taxon>
        <taxon>Dikarya</taxon>
        <taxon>Ascomycota</taxon>
        <taxon>Pezizomycotina</taxon>
        <taxon>Sordariomycetes</taxon>
        <taxon>Hypocreomycetidae</taxon>
        <taxon>Glomerellales</taxon>
        <taxon>Glomerellaceae</taxon>
        <taxon>Colletotrichum</taxon>
        <taxon>Colletotrichum destructivum species complex</taxon>
    </lineage>
</organism>
<dbReference type="EMBL" id="CP137308">
    <property type="protein sequence ID" value="WQF81794.1"/>
    <property type="molecule type" value="Genomic_DNA"/>
</dbReference>
<dbReference type="AlphaFoldDB" id="A0AAX4IES8"/>
<dbReference type="KEGG" id="cdet:87943311"/>
<evidence type="ECO:0000256" key="1">
    <source>
        <dbReference type="SAM" id="MobiDB-lite"/>
    </source>
</evidence>
<feature type="region of interest" description="Disordered" evidence="1">
    <location>
        <begin position="1"/>
        <end position="27"/>
    </location>
</feature>
<dbReference type="RefSeq" id="XP_062779018.1">
    <property type="nucleotide sequence ID" value="XM_062922967.1"/>
</dbReference>
<reference evidence="3" key="1">
    <citation type="journal article" date="2023" name="bioRxiv">
        <title>Complete genome of the Medicago anthracnose fungus, Colletotrichum destructivum, reveals a mini-chromosome-like region within a core chromosome.</title>
        <authorList>
            <person name="Lapalu N."/>
            <person name="Simon A."/>
            <person name="Lu A."/>
            <person name="Plaumann P.-L."/>
            <person name="Amselem J."/>
            <person name="Pigne S."/>
            <person name="Auger A."/>
            <person name="Koch C."/>
            <person name="Dallery J.-F."/>
            <person name="O'Connell R.J."/>
        </authorList>
    </citation>
    <scope>NUCLEOTIDE SEQUENCE [LARGE SCALE GENOMIC DNA]</scope>
    <source>
        <strain evidence="3">CBS 520.97</strain>
    </source>
</reference>
<proteinExistence type="predicted"/>
<feature type="region of interest" description="Disordered" evidence="1">
    <location>
        <begin position="94"/>
        <end position="119"/>
    </location>
</feature>
<keyword evidence="3" id="KW-1185">Reference proteome</keyword>
<protein>
    <submittedName>
        <fullName evidence="2">Uncharacterized protein</fullName>
    </submittedName>
</protein>
<sequence>MNAADVELPEQGNRNVQSSRSTTSRPTRFMSLSILRSNGGEDGGLGEVISGLSVRQTSIPVVIGLRARTSGVLVEIMGHSPVRVANRRVVSHSAGLGVRRHGQPAETEQMYSGRQGDGA</sequence>